<dbReference type="PANTHER" id="PTHR32098:SF5">
    <property type="entry name" value="LYCOPENE BETA_EPSILON CYCLASE PROTEIN"/>
    <property type="match status" value="1"/>
</dbReference>
<accession>A0A2U1LG33</accession>
<dbReference type="Proteomes" id="UP000245207">
    <property type="component" value="Unassembled WGS sequence"/>
</dbReference>
<reference evidence="1 2" key="1">
    <citation type="journal article" date="2018" name="Mol. Plant">
        <title>The genome of Artemisia annua provides insight into the evolution of Asteraceae family and artemisinin biosynthesis.</title>
        <authorList>
            <person name="Shen Q."/>
            <person name="Zhang L."/>
            <person name="Liao Z."/>
            <person name="Wang S."/>
            <person name="Yan T."/>
            <person name="Shi P."/>
            <person name="Liu M."/>
            <person name="Fu X."/>
            <person name="Pan Q."/>
            <person name="Wang Y."/>
            <person name="Lv Z."/>
            <person name="Lu X."/>
            <person name="Zhang F."/>
            <person name="Jiang W."/>
            <person name="Ma Y."/>
            <person name="Chen M."/>
            <person name="Hao X."/>
            <person name="Li L."/>
            <person name="Tang Y."/>
            <person name="Lv G."/>
            <person name="Zhou Y."/>
            <person name="Sun X."/>
            <person name="Brodelius P.E."/>
            <person name="Rose J.K.C."/>
            <person name="Tang K."/>
        </authorList>
    </citation>
    <scope>NUCLEOTIDE SEQUENCE [LARGE SCALE GENOMIC DNA]</scope>
    <source>
        <strain evidence="2">cv. Huhao1</strain>
        <tissue evidence="1">Leaf</tissue>
    </source>
</reference>
<protein>
    <submittedName>
        <fullName evidence="1">Uncharacterized protein</fullName>
    </submittedName>
</protein>
<dbReference type="PANTHER" id="PTHR32098">
    <property type="entry name" value="LYCOPENE BETA/EPSILON CYCLASE PROTEIN"/>
    <property type="match status" value="1"/>
</dbReference>
<evidence type="ECO:0000313" key="2">
    <source>
        <dbReference type="Proteomes" id="UP000245207"/>
    </source>
</evidence>
<proteinExistence type="predicted"/>
<dbReference type="EMBL" id="PKPP01009573">
    <property type="protein sequence ID" value="PWA47959.1"/>
    <property type="molecule type" value="Genomic_DNA"/>
</dbReference>
<gene>
    <name evidence="1" type="ORF">CTI12_AA495100</name>
</gene>
<dbReference type="OrthoDB" id="4211at2759"/>
<name>A0A2U1LG33_ARTAN</name>
<keyword evidence="2" id="KW-1185">Reference proteome</keyword>
<evidence type="ECO:0000313" key="1">
    <source>
        <dbReference type="EMBL" id="PWA47959.1"/>
    </source>
</evidence>
<dbReference type="AlphaFoldDB" id="A0A2U1LG33"/>
<sequence>MFTYVEPKPSSPTIEELLEDYWDLMPKYQDVSLDDLEVLRVIYGIFPTYRDSPLPAAFDRILQFWLNGVRFFFSRRCL</sequence>
<comment type="caution">
    <text evidence="1">The sequence shown here is derived from an EMBL/GenBank/DDBJ whole genome shotgun (WGS) entry which is preliminary data.</text>
</comment>
<dbReference type="STRING" id="35608.A0A2U1LG33"/>
<organism evidence="1 2">
    <name type="scientific">Artemisia annua</name>
    <name type="common">Sweet wormwood</name>
    <dbReference type="NCBI Taxonomy" id="35608"/>
    <lineage>
        <taxon>Eukaryota</taxon>
        <taxon>Viridiplantae</taxon>
        <taxon>Streptophyta</taxon>
        <taxon>Embryophyta</taxon>
        <taxon>Tracheophyta</taxon>
        <taxon>Spermatophyta</taxon>
        <taxon>Magnoliopsida</taxon>
        <taxon>eudicotyledons</taxon>
        <taxon>Gunneridae</taxon>
        <taxon>Pentapetalae</taxon>
        <taxon>asterids</taxon>
        <taxon>campanulids</taxon>
        <taxon>Asterales</taxon>
        <taxon>Asteraceae</taxon>
        <taxon>Asteroideae</taxon>
        <taxon>Anthemideae</taxon>
        <taxon>Artemisiinae</taxon>
        <taxon>Artemisia</taxon>
    </lineage>
</organism>